<dbReference type="EMBL" id="CAADRA010005156">
    <property type="protein sequence ID" value="VFT86195.1"/>
    <property type="molecule type" value="Genomic_DNA"/>
</dbReference>
<evidence type="ECO:0000256" key="1">
    <source>
        <dbReference type="SAM" id="MobiDB-lite"/>
    </source>
</evidence>
<reference evidence="3 4" key="1">
    <citation type="submission" date="2019-03" db="EMBL/GenBank/DDBJ databases">
        <authorList>
            <person name="Gaulin E."/>
            <person name="Dumas B."/>
        </authorList>
    </citation>
    <scope>NUCLEOTIDE SEQUENCE [LARGE SCALE GENOMIC DNA]</scope>
    <source>
        <strain evidence="3">CBS 568.67</strain>
    </source>
</reference>
<feature type="region of interest" description="Disordered" evidence="1">
    <location>
        <begin position="194"/>
        <end position="220"/>
    </location>
</feature>
<dbReference type="Pfam" id="PF10199">
    <property type="entry name" value="Adaptin_binding"/>
    <property type="match status" value="1"/>
</dbReference>
<dbReference type="EMBL" id="VJMH01005135">
    <property type="protein sequence ID" value="KAF0700185.1"/>
    <property type="molecule type" value="Genomic_DNA"/>
</dbReference>
<reference evidence="2" key="2">
    <citation type="submission" date="2019-06" db="EMBL/GenBank/DDBJ databases">
        <title>Genomics analysis of Aphanomyces spp. identifies a new class of oomycete effector associated with host adaptation.</title>
        <authorList>
            <person name="Gaulin E."/>
        </authorList>
    </citation>
    <scope>NUCLEOTIDE SEQUENCE</scope>
    <source>
        <strain evidence="2">CBS 578.67</strain>
    </source>
</reference>
<dbReference type="Gene3D" id="3.40.50.11960">
    <property type="match status" value="1"/>
</dbReference>
<dbReference type="OrthoDB" id="1741717at2759"/>
<proteinExistence type="predicted"/>
<evidence type="ECO:0000313" key="2">
    <source>
        <dbReference type="EMBL" id="KAF0700185.1"/>
    </source>
</evidence>
<evidence type="ECO:0000313" key="3">
    <source>
        <dbReference type="EMBL" id="VFT86195.1"/>
    </source>
</evidence>
<accession>A0A485KMK5</accession>
<dbReference type="Proteomes" id="UP000332933">
    <property type="component" value="Unassembled WGS sequence"/>
</dbReference>
<organism evidence="3 4">
    <name type="scientific">Aphanomyces stellatus</name>
    <dbReference type="NCBI Taxonomy" id="120398"/>
    <lineage>
        <taxon>Eukaryota</taxon>
        <taxon>Sar</taxon>
        <taxon>Stramenopiles</taxon>
        <taxon>Oomycota</taxon>
        <taxon>Saprolegniomycetes</taxon>
        <taxon>Saprolegniales</taxon>
        <taxon>Verrucalvaceae</taxon>
        <taxon>Aphanomyces</taxon>
    </lineage>
</organism>
<dbReference type="PANTHER" id="PTHR14659">
    <property type="entry name" value="ALPHA- AND GAMMA-ADAPTIN-BINDING PROTEIN P34"/>
    <property type="match status" value="1"/>
</dbReference>
<evidence type="ECO:0000313" key="4">
    <source>
        <dbReference type="Proteomes" id="UP000332933"/>
    </source>
</evidence>
<gene>
    <name evidence="3" type="primary">Aste57867_9313</name>
    <name evidence="2" type="ORF">As57867_009277</name>
    <name evidence="3" type="ORF">ASTE57867_9313</name>
</gene>
<dbReference type="PANTHER" id="PTHR14659:SF1">
    <property type="entry name" value="ALPHA- AND GAMMA-ADAPTIN-BINDING PROTEIN P34"/>
    <property type="match status" value="1"/>
</dbReference>
<protein>
    <submittedName>
        <fullName evidence="3">Aste57867_9313 protein</fullName>
    </submittedName>
</protein>
<name>A0A485KMK5_9STRA</name>
<sequence length="276" mass="29909">MASRVLVLGGAAAAKQDVAEAVLKKMNVDTTIAWNKVEGNDEDVSYLAHSMTISTKYYTAPVELHVHTCVGDDWASYEACLCVWDAADKSSWSHVQDAVERMQDHSFDAFLSIAVSSNGAAEGESTSLQHALDWCIDHGVEHVPFNLTKSSDSLTNDETSGIDRVVEALQCTMWKSMEMKDGRAAPPVVNHATTVDESRDEGNPAVDLPTTAGVPSPPSAPDTVDDFEALLQQVHAIRSQVTNPSNVSDDERRERAAEMAMKLWSLLGDDDASDSD</sequence>
<dbReference type="InterPro" id="IPR019341">
    <property type="entry name" value="Alpha/Gamma-adaptin-bd_p34"/>
</dbReference>
<dbReference type="AlphaFoldDB" id="A0A485KMK5"/>
<keyword evidence="4" id="KW-1185">Reference proteome</keyword>